<dbReference type="Pfam" id="PF13772">
    <property type="entry name" value="AIG2_2"/>
    <property type="match status" value="1"/>
</dbReference>
<dbReference type="SUPFAM" id="SSF110857">
    <property type="entry name" value="Gamma-glutamyl cyclotransferase-like"/>
    <property type="match status" value="1"/>
</dbReference>
<reference evidence="5 6" key="1">
    <citation type="submission" date="2018-04" db="EMBL/GenBank/DDBJ databases">
        <authorList>
            <person name="Zhang X."/>
            <person name="Yuan J."/>
            <person name="Li F."/>
            <person name="Xiang J."/>
        </authorList>
    </citation>
    <scope>NUCLEOTIDE SEQUENCE [LARGE SCALE GENOMIC DNA]</scope>
    <source>
        <tissue evidence="5">Muscle</tissue>
    </source>
</reference>
<evidence type="ECO:0000256" key="1">
    <source>
        <dbReference type="ARBA" id="ARBA00012346"/>
    </source>
</evidence>
<reference evidence="5 6" key="2">
    <citation type="submission" date="2019-01" db="EMBL/GenBank/DDBJ databases">
        <title>The decoding of complex shrimp genome reveals the adaptation for benthos swimmer, frequently molting mechanism and breeding impact on genome.</title>
        <authorList>
            <person name="Sun Y."/>
            <person name="Gao Y."/>
            <person name="Yu Y."/>
        </authorList>
    </citation>
    <scope>NUCLEOTIDE SEQUENCE [LARGE SCALE GENOMIC DNA]</scope>
    <source>
        <tissue evidence="5">Muscle</tissue>
    </source>
</reference>
<sequence>MASCNCFLYFAYGSNLLTERIHINNPSAKMVDIGKLKDYRLDFNYFSQRWQGAAATIVEDPGNHLYGVLWEIANEDMKHLDKQEGVDHGVYKAIEVDVEASDGKMVKARSYQLIRPLEKDRRPSFVYLDVILRGAKENGLPKDYIDFLEGIEHNGYKGKVEVNLNINKQNAD</sequence>
<dbReference type="Proteomes" id="UP000283509">
    <property type="component" value="Unassembled WGS sequence"/>
</dbReference>
<dbReference type="EC" id="4.3.2.9" evidence="1"/>
<feature type="binding site" evidence="4">
    <location>
        <begin position="9"/>
        <end position="14"/>
    </location>
    <ligand>
        <name>substrate</name>
    </ligand>
</feature>
<dbReference type="PANTHER" id="PTHR12935:SF0">
    <property type="entry name" value="GAMMA-GLUTAMYLCYCLOTRANSFERASE"/>
    <property type="match status" value="1"/>
</dbReference>
<dbReference type="AlphaFoldDB" id="A0A423U8A5"/>
<dbReference type="CDD" id="cd06661">
    <property type="entry name" value="GGCT_like"/>
    <property type="match status" value="1"/>
</dbReference>
<dbReference type="EMBL" id="QCYY01000469">
    <property type="protein sequence ID" value="ROT84927.1"/>
    <property type="molecule type" value="Genomic_DNA"/>
</dbReference>
<keyword evidence="2" id="KW-0456">Lyase</keyword>
<dbReference type="InterPro" id="IPR036568">
    <property type="entry name" value="GGCT-like_sf"/>
</dbReference>
<organism evidence="5 6">
    <name type="scientific">Penaeus vannamei</name>
    <name type="common">Whiteleg shrimp</name>
    <name type="synonym">Litopenaeus vannamei</name>
    <dbReference type="NCBI Taxonomy" id="6689"/>
    <lineage>
        <taxon>Eukaryota</taxon>
        <taxon>Metazoa</taxon>
        <taxon>Ecdysozoa</taxon>
        <taxon>Arthropoda</taxon>
        <taxon>Crustacea</taxon>
        <taxon>Multicrustacea</taxon>
        <taxon>Malacostraca</taxon>
        <taxon>Eumalacostraca</taxon>
        <taxon>Eucarida</taxon>
        <taxon>Decapoda</taxon>
        <taxon>Dendrobranchiata</taxon>
        <taxon>Penaeoidea</taxon>
        <taxon>Penaeidae</taxon>
        <taxon>Penaeus</taxon>
    </lineage>
</organism>
<accession>A0A423U8A5</accession>
<evidence type="ECO:0000256" key="2">
    <source>
        <dbReference type="ARBA" id="ARBA00023239"/>
    </source>
</evidence>
<dbReference type="InterPro" id="IPR017939">
    <property type="entry name" value="G-Glutamylcylcotransferase"/>
</dbReference>
<feature type="active site" description="Proton acceptor" evidence="3">
    <location>
        <position position="84"/>
    </location>
</feature>
<dbReference type="OrthoDB" id="2924818at2759"/>
<dbReference type="InterPro" id="IPR013024">
    <property type="entry name" value="GGCT-like"/>
</dbReference>
<dbReference type="GO" id="GO:0003839">
    <property type="term" value="F:gamma-glutamylcyclotransferase activity"/>
    <property type="evidence" value="ECO:0007669"/>
    <property type="project" value="UniProtKB-EC"/>
</dbReference>
<dbReference type="Gene3D" id="3.10.490.10">
    <property type="entry name" value="Gamma-glutamyl cyclotransferase-like"/>
    <property type="match status" value="1"/>
</dbReference>
<proteinExistence type="predicted"/>
<gene>
    <name evidence="5" type="ORF">C7M84_021872</name>
</gene>
<feature type="binding site" evidence="4">
    <location>
        <position position="127"/>
    </location>
    <ligand>
        <name>substrate</name>
    </ligand>
</feature>
<evidence type="ECO:0000313" key="6">
    <source>
        <dbReference type="Proteomes" id="UP000283509"/>
    </source>
</evidence>
<name>A0A423U8A5_PENVA</name>
<protein>
    <recommendedName>
        <fullName evidence="1">gamma-glutamylcyclotransferase</fullName>
        <ecNumber evidence="1">4.3.2.9</ecNumber>
    </recommendedName>
</protein>
<evidence type="ECO:0000313" key="5">
    <source>
        <dbReference type="EMBL" id="ROT84927.1"/>
    </source>
</evidence>
<dbReference type="PANTHER" id="PTHR12935">
    <property type="entry name" value="GAMMA-GLUTAMYLCYCLOTRANSFERASE"/>
    <property type="match status" value="1"/>
</dbReference>
<dbReference type="STRING" id="6689.A0A423U8A5"/>
<comment type="caution">
    <text evidence="5">The sequence shown here is derived from an EMBL/GenBank/DDBJ whole genome shotgun (WGS) entry which is preliminary data.</text>
</comment>
<evidence type="ECO:0000256" key="4">
    <source>
        <dbReference type="PIRSR" id="PIRSR617939-2"/>
    </source>
</evidence>
<evidence type="ECO:0000256" key="3">
    <source>
        <dbReference type="PIRSR" id="PIRSR617939-1"/>
    </source>
</evidence>
<keyword evidence="6" id="KW-1185">Reference proteome</keyword>